<dbReference type="RefSeq" id="WP_058889582.1">
    <property type="nucleotide sequence ID" value="NZ_LQBM01000005.1"/>
</dbReference>
<proteinExistence type="predicted"/>
<protein>
    <recommendedName>
        <fullName evidence="4">Type II secretion system protein GspF domain-containing protein</fullName>
    </recommendedName>
</protein>
<gene>
    <name evidence="2" type="ORF">AVL63_13030</name>
</gene>
<keyword evidence="1" id="KW-0472">Membrane</keyword>
<reference evidence="3" key="1">
    <citation type="submission" date="2015-12" db="EMBL/GenBank/DDBJ databases">
        <authorList>
            <person name="Nair G.R."/>
            <person name="Kaur G."/>
            <person name="Mayilraj S."/>
        </authorList>
    </citation>
    <scope>NUCLEOTIDE SEQUENCE [LARGE SCALE GENOMIC DNA]</scope>
    <source>
        <strain evidence="3">CD08_7</strain>
    </source>
</reference>
<evidence type="ECO:0008006" key="4">
    <source>
        <dbReference type="Google" id="ProtNLM"/>
    </source>
</evidence>
<organism evidence="2 3">
    <name type="scientific">Nesterenkonia jeotgali</name>
    <dbReference type="NCBI Taxonomy" id="317018"/>
    <lineage>
        <taxon>Bacteria</taxon>
        <taxon>Bacillati</taxon>
        <taxon>Actinomycetota</taxon>
        <taxon>Actinomycetes</taxon>
        <taxon>Micrococcales</taxon>
        <taxon>Micrococcaceae</taxon>
        <taxon>Nesterenkonia</taxon>
    </lineage>
</organism>
<evidence type="ECO:0000313" key="3">
    <source>
        <dbReference type="Proteomes" id="UP000054023"/>
    </source>
</evidence>
<dbReference type="Proteomes" id="UP000054023">
    <property type="component" value="Unassembled WGS sequence"/>
</dbReference>
<feature type="transmembrane region" description="Helical" evidence="1">
    <location>
        <begin position="6"/>
        <end position="28"/>
    </location>
</feature>
<keyword evidence="3" id="KW-1185">Reference proteome</keyword>
<dbReference type="OrthoDB" id="4966799at2"/>
<dbReference type="AlphaFoldDB" id="A0A0W8IC86"/>
<comment type="caution">
    <text evidence="2">The sequence shown here is derived from an EMBL/GenBank/DDBJ whole genome shotgun (WGS) entry which is preliminary data.</text>
</comment>
<feature type="transmembrane region" description="Helical" evidence="1">
    <location>
        <begin position="223"/>
        <end position="244"/>
    </location>
</feature>
<evidence type="ECO:0000256" key="1">
    <source>
        <dbReference type="SAM" id="Phobius"/>
    </source>
</evidence>
<name>A0A0W8IC86_9MICC</name>
<keyword evidence="1" id="KW-1133">Transmembrane helix</keyword>
<feature type="transmembrane region" description="Helical" evidence="1">
    <location>
        <begin position="250"/>
        <end position="269"/>
    </location>
</feature>
<accession>A0A0W8IC86</accession>
<sequence>MTEPAQLLLICALGTAAAIAGLLGVPPSRRASGGLRRRVLGVISLVSRILRGSRSHGGGEDELRGSAEVLLHQYAALLQSGRSQAQAWADLSSHWRSRDTEHPLTQVCVLAAAAEQAGLGAVVGLRRSLESLSIPGSPAVGRRLWTAAATVHSRVLGSGASPGAQGVLAEVLESLISSHALSQSTGAPLAGLCRKAADSMEDSAALEAAVRAAAAGPRLTQGILAALPVGGVVLGALMGAAPLAVLFGSVLGWGCLLLGLGCMLLGWHWSSAMIRSVARHG</sequence>
<dbReference type="EMBL" id="LQBM01000005">
    <property type="protein sequence ID" value="KUG57563.1"/>
    <property type="molecule type" value="Genomic_DNA"/>
</dbReference>
<evidence type="ECO:0000313" key="2">
    <source>
        <dbReference type="EMBL" id="KUG57563.1"/>
    </source>
</evidence>
<dbReference type="STRING" id="317018.AVL63_13030"/>
<keyword evidence="1" id="KW-0812">Transmembrane</keyword>